<feature type="compositionally biased region" description="Basic and acidic residues" evidence="1">
    <location>
        <begin position="97"/>
        <end position="109"/>
    </location>
</feature>
<evidence type="ECO:0000313" key="2">
    <source>
        <dbReference type="EMBL" id="ORX95537.1"/>
    </source>
</evidence>
<gene>
    <name evidence="2" type="ORF">BCR34DRAFT_194453</name>
</gene>
<feature type="region of interest" description="Disordered" evidence="1">
    <location>
        <begin position="97"/>
        <end position="133"/>
    </location>
</feature>
<evidence type="ECO:0000256" key="1">
    <source>
        <dbReference type="SAM" id="MobiDB-lite"/>
    </source>
</evidence>
<sequence length="201" mass="23662">MIEWDERFGEEDGDAYWWRRYGCPTEKERPEPLFPRDLLVEWWKPDGEYDQWEARAWEEHMNRRRERIWQRAARAWRLGACGMDRGQEDHERRVIDAGAEDSDHDRVDAGADAGNGVDNENAGDSGSDDDQDLASDSELIFSDVSSKYLPGLERAEIAWEAKGHSPRDRRNRRNIIWWRNITHILINPNLDISQNLKDAWI</sequence>
<comment type="caution">
    <text evidence="2">The sequence shown here is derived from an EMBL/GenBank/DDBJ whole genome shotgun (WGS) entry which is preliminary data.</text>
</comment>
<dbReference type="EMBL" id="MCFA01000275">
    <property type="protein sequence ID" value="ORX95537.1"/>
    <property type="molecule type" value="Genomic_DNA"/>
</dbReference>
<accession>A0A1Y1YC34</accession>
<evidence type="ECO:0000313" key="3">
    <source>
        <dbReference type="Proteomes" id="UP000193144"/>
    </source>
</evidence>
<dbReference type="AlphaFoldDB" id="A0A1Y1YC34"/>
<proteinExistence type="predicted"/>
<name>A0A1Y1YC34_9PLEO</name>
<dbReference type="Proteomes" id="UP000193144">
    <property type="component" value="Unassembled WGS sequence"/>
</dbReference>
<organism evidence="2 3">
    <name type="scientific">Clohesyomyces aquaticus</name>
    <dbReference type="NCBI Taxonomy" id="1231657"/>
    <lineage>
        <taxon>Eukaryota</taxon>
        <taxon>Fungi</taxon>
        <taxon>Dikarya</taxon>
        <taxon>Ascomycota</taxon>
        <taxon>Pezizomycotina</taxon>
        <taxon>Dothideomycetes</taxon>
        <taxon>Pleosporomycetidae</taxon>
        <taxon>Pleosporales</taxon>
        <taxon>Lindgomycetaceae</taxon>
        <taxon>Clohesyomyces</taxon>
    </lineage>
</organism>
<reference evidence="2 3" key="1">
    <citation type="submission" date="2016-07" db="EMBL/GenBank/DDBJ databases">
        <title>Pervasive Adenine N6-methylation of Active Genes in Fungi.</title>
        <authorList>
            <consortium name="DOE Joint Genome Institute"/>
            <person name="Mondo S.J."/>
            <person name="Dannebaum R.O."/>
            <person name="Kuo R.C."/>
            <person name="Labutti K."/>
            <person name="Haridas S."/>
            <person name="Kuo A."/>
            <person name="Salamov A."/>
            <person name="Ahrendt S.R."/>
            <person name="Lipzen A."/>
            <person name="Sullivan W."/>
            <person name="Andreopoulos W.B."/>
            <person name="Clum A."/>
            <person name="Lindquist E."/>
            <person name="Daum C."/>
            <person name="Ramamoorthy G.K."/>
            <person name="Gryganskyi A."/>
            <person name="Culley D."/>
            <person name="Magnuson J.K."/>
            <person name="James T.Y."/>
            <person name="O'Malley M.A."/>
            <person name="Stajich J.E."/>
            <person name="Spatafora J.W."/>
            <person name="Visel A."/>
            <person name="Grigoriev I.V."/>
        </authorList>
    </citation>
    <scope>NUCLEOTIDE SEQUENCE [LARGE SCALE GENOMIC DNA]</scope>
    <source>
        <strain evidence="2 3">CBS 115471</strain>
    </source>
</reference>
<protein>
    <submittedName>
        <fullName evidence="2">Uncharacterized protein</fullName>
    </submittedName>
</protein>
<keyword evidence="3" id="KW-1185">Reference proteome</keyword>